<gene>
    <name evidence="3" type="ORF">LIQ10_19820</name>
</gene>
<dbReference type="GO" id="GO:0005829">
    <property type="term" value="C:cytosol"/>
    <property type="evidence" value="ECO:0007669"/>
    <property type="project" value="TreeGrafter"/>
</dbReference>
<name>A0AAJ1EQN8_MEDGN</name>
<dbReference type="PANTHER" id="PTHR10353">
    <property type="entry name" value="GLYCOSYL HYDROLASE"/>
    <property type="match status" value="1"/>
</dbReference>
<comment type="similarity">
    <text evidence="2">Belongs to the glycosyl hydrolase 1 family.</text>
</comment>
<proteinExistence type="inferred from homology"/>
<evidence type="ECO:0000313" key="4">
    <source>
        <dbReference type="Proteomes" id="UP001297422"/>
    </source>
</evidence>
<dbReference type="InterPro" id="IPR001360">
    <property type="entry name" value="Glyco_hydro_1"/>
</dbReference>
<dbReference type="SUPFAM" id="SSF51445">
    <property type="entry name" value="(Trans)glycosidases"/>
    <property type="match status" value="1"/>
</dbReference>
<keyword evidence="1" id="KW-0326">Glycosidase</keyword>
<sequence>MFCDTKVATDHYHHYQEDIDYMAQMGYKAYRFSVVWSRIHPLGNEESPNEAGLAYYEKMVDYLLSKGIEPVVSLVHFDMPDYLLKNYNGFMNKEVINFYARH</sequence>
<dbReference type="GO" id="GO:0016052">
    <property type="term" value="P:carbohydrate catabolic process"/>
    <property type="evidence" value="ECO:0007669"/>
    <property type="project" value="TreeGrafter"/>
</dbReference>
<feature type="non-terminal residue" evidence="3">
    <location>
        <position position="102"/>
    </location>
</feature>
<dbReference type="Gene3D" id="3.20.20.80">
    <property type="entry name" value="Glycosidases"/>
    <property type="match status" value="1"/>
</dbReference>
<feature type="non-terminal residue" evidence="3">
    <location>
        <position position="1"/>
    </location>
</feature>
<dbReference type="PANTHER" id="PTHR10353:SF122">
    <property type="entry name" value="6-PHOSPHO-BETA-GLUCOSIDASE ASCB-RELATED"/>
    <property type="match status" value="1"/>
</dbReference>
<dbReference type="RefSeq" id="WP_226973499.1">
    <property type="nucleotide sequence ID" value="NZ_JAJBNC010000201.1"/>
</dbReference>
<keyword evidence="1" id="KW-0378">Hydrolase</keyword>
<evidence type="ECO:0000256" key="1">
    <source>
        <dbReference type="ARBA" id="ARBA00023295"/>
    </source>
</evidence>
<comment type="caution">
    <text evidence="3">The sequence shown here is derived from an EMBL/GenBank/DDBJ whole genome shotgun (WGS) entry which is preliminary data.</text>
</comment>
<dbReference type="GO" id="GO:0008422">
    <property type="term" value="F:beta-glucosidase activity"/>
    <property type="evidence" value="ECO:0007669"/>
    <property type="project" value="TreeGrafter"/>
</dbReference>
<evidence type="ECO:0000313" key="3">
    <source>
        <dbReference type="EMBL" id="MCB5495934.1"/>
    </source>
</evidence>
<dbReference type="Proteomes" id="UP001297422">
    <property type="component" value="Unassembled WGS sequence"/>
</dbReference>
<reference evidence="3" key="1">
    <citation type="submission" date="2021-10" db="EMBL/GenBank/DDBJ databases">
        <title>Collection of gut derived symbiotic bacterial strains cultured from healthy donors.</title>
        <authorList>
            <person name="Lin H."/>
            <person name="Littmann E."/>
            <person name="Claire K."/>
            <person name="Pamer E."/>
        </authorList>
    </citation>
    <scope>NUCLEOTIDE SEQUENCE</scope>
    <source>
        <strain evidence="3">MSK.23.4</strain>
    </source>
</reference>
<evidence type="ECO:0000256" key="2">
    <source>
        <dbReference type="RuleBase" id="RU003690"/>
    </source>
</evidence>
<organism evidence="3 4">
    <name type="scientific">Mediterraneibacter gnavus</name>
    <name type="common">Ruminococcus gnavus</name>
    <dbReference type="NCBI Taxonomy" id="33038"/>
    <lineage>
        <taxon>Bacteria</taxon>
        <taxon>Bacillati</taxon>
        <taxon>Bacillota</taxon>
        <taxon>Clostridia</taxon>
        <taxon>Lachnospirales</taxon>
        <taxon>Lachnospiraceae</taxon>
        <taxon>Mediterraneibacter</taxon>
    </lineage>
</organism>
<dbReference type="Pfam" id="PF00232">
    <property type="entry name" value="Glyco_hydro_1"/>
    <property type="match status" value="1"/>
</dbReference>
<dbReference type="AlphaFoldDB" id="A0AAJ1EQN8"/>
<protein>
    <submittedName>
        <fullName evidence="3">Family 1 glycosylhydrolase</fullName>
    </submittedName>
</protein>
<accession>A0AAJ1EQN8</accession>
<dbReference type="InterPro" id="IPR017853">
    <property type="entry name" value="GH"/>
</dbReference>
<dbReference type="EMBL" id="JAJBNC010000201">
    <property type="protein sequence ID" value="MCB5495934.1"/>
    <property type="molecule type" value="Genomic_DNA"/>
</dbReference>